<dbReference type="Pfam" id="PF00497">
    <property type="entry name" value="SBP_bac_3"/>
    <property type="match status" value="1"/>
</dbReference>
<dbReference type="EMBL" id="CP020100">
    <property type="protein sequence ID" value="AQZ95096.1"/>
    <property type="molecule type" value="Genomic_DNA"/>
</dbReference>
<dbReference type="STRING" id="1931241.BVH74_10215"/>
<sequence>MSELLREKGRNVRRALIPLISTSLVIWPLTGLGSPLKWGYAPNDPAPYVVVENHQLGPSITLTLGHAVAERLGRSVRFIPVPNNRIDDALASHHINVICNTIPNWIEQPDRYQWSRVIYEDADIIINRLDQAPIHDLGSLSGAIVGTTLGYYYAPELTNAFNSGQVIRHDARNLPTRLNMLLHGRLDATIEFRRSAQYAIAQQGLDNLRLNDWVVEHFALQCVVSYPDPNWSRQVAEAIDSLVEDGTLPHLLQPFEGL</sequence>
<dbReference type="SUPFAM" id="SSF53850">
    <property type="entry name" value="Periplasmic binding protein-like II"/>
    <property type="match status" value="1"/>
</dbReference>
<evidence type="ECO:0000256" key="1">
    <source>
        <dbReference type="ARBA" id="ARBA00010333"/>
    </source>
</evidence>
<gene>
    <name evidence="4" type="ORF">BVH74_10215</name>
</gene>
<keyword evidence="2" id="KW-0732">Signal</keyword>
<reference evidence="4 5" key="1">
    <citation type="submission" date="2017-03" db="EMBL/GenBank/DDBJ databases">
        <title>Complete genome sequence of the novel DNRA strain Pseudomonas sp. S-6-2 isolated from Chinese polluted river sediment. Journal of Biotechnology.</title>
        <authorList>
            <person name="Li J."/>
            <person name="Xiang F."/>
            <person name="Wang L."/>
            <person name="Xi L."/>
            <person name="Liu J."/>
        </authorList>
    </citation>
    <scope>NUCLEOTIDE SEQUENCE [LARGE SCALE GENOMIC DNA]</scope>
    <source>
        <strain evidence="4 5">S-6-2</strain>
    </source>
</reference>
<dbReference type="KEGG" id="ppha:BVH74_10215"/>
<evidence type="ECO:0000313" key="5">
    <source>
        <dbReference type="Proteomes" id="UP000243488"/>
    </source>
</evidence>
<organism evidence="4 5">
    <name type="scientific">Halopseudomonas phragmitis</name>
    <dbReference type="NCBI Taxonomy" id="1931241"/>
    <lineage>
        <taxon>Bacteria</taxon>
        <taxon>Pseudomonadati</taxon>
        <taxon>Pseudomonadota</taxon>
        <taxon>Gammaproteobacteria</taxon>
        <taxon>Pseudomonadales</taxon>
        <taxon>Pseudomonadaceae</taxon>
        <taxon>Halopseudomonas</taxon>
    </lineage>
</organism>
<dbReference type="PANTHER" id="PTHR35936:SF6">
    <property type="entry name" value="AMINO ACID ABC TRANSPORTER SUBSTRATE-BINDING PAAT FAMILY PROTEIN"/>
    <property type="match status" value="1"/>
</dbReference>
<evidence type="ECO:0000313" key="4">
    <source>
        <dbReference type="EMBL" id="AQZ95096.1"/>
    </source>
</evidence>
<dbReference type="AlphaFoldDB" id="A0A1V0B578"/>
<accession>A0A1V0B578</accession>
<dbReference type="Gene3D" id="3.40.190.10">
    <property type="entry name" value="Periplasmic binding protein-like II"/>
    <property type="match status" value="2"/>
</dbReference>
<feature type="domain" description="Solute-binding protein family 3/N-terminal" evidence="3">
    <location>
        <begin position="61"/>
        <end position="254"/>
    </location>
</feature>
<name>A0A1V0B578_9GAMM</name>
<evidence type="ECO:0000259" key="3">
    <source>
        <dbReference type="SMART" id="SM00062"/>
    </source>
</evidence>
<evidence type="ECO:0000256" key="2">
    <source>
        <dbReference type="ARBA" id="ARBA00022729"/>
    </source>
</evidence>
<dbReference type="SMART" id="SM00062">
    <property type="entry name" value="PBPb"/>
    <property type="match status" value="1"/>
</dbReference>
<dbReference type="InterPro" id="IPR001638">
    <property type="entry name" value="Solute-binding_3/MltF_N"/>
</dbReference>
<dbReference type="Proteomes" id="UP000243488">
    <property type="component" value="Chromosome"/>
</dbReference>
<protein>
    <recommendedName>
        <fullName evidence="3">Solute-binding protein family 3/N-terminal domain-containing protein</fullName>
    </recommendedName>
</protein>
<keyword evidence="5" id="KW-1185">Reference proteome</keyword>
<dbReference type="PANTHER" id="PTHR35936">
    <property type="entry name" value="MEMBRANE-BOUND LYTIC MUREIN TRANSGLYCOSYLASE F"/>
    <property type="match status" value="1"/>
</dbReference>
<comment type="similarity">
    <text evidence="1">Belongs to the bacterial solute-binding protein 3 family.</text>
</comment>
<proteinExistence type="inferred from homology"/>